<reference evidence="1" key="1">
    <citation type="journal article" date="2021" name="Proc. Natl. Acad. Sci. U.S.A.">
        <title>Global biogeography of chemosynthetic symbionts reveals both localized and globally distributed symbiont groups. .</title>
        <authorList>
            <person name="Osvatic J.T."/>
            <person name="Wilkins L.G.E."/>
            <person name="Leibrecht L."/>
            <person name="Leray M."/>
            <person name="Zauner S."/>
            <person name="Polzin J."/>
            <person name="Camacho Y."/>
            <person name="Gros O."/>
            <person name="van Gils J.A."/>
            <person name="Eisen J.A."/>
            <person name="Petersen J.M."/>
            <person name="Yuen B."/>
        </authorList>
    </citation>
    <scope>NUCLEOTIDE SEQUENCE</scope>
    <source>
        <strain evidence="1">MAGL173</strain>
    </source>
</reference>
<accession>A0A9E4K738</accession>
<dbReference type="EMBL" id="JAEPDI010000013">
    <property type="protein sequence ID" value="MCG7940288.1"/>
    <property type="molecule type" value="Genomic_DNA"/>
</dbReference>
<evidence type="ECO:0000313" key="2">
    <source>
        <dbReference type="Proteomes" id="UP000886687"/>
    </source>
</evidence>
<comment type="caution">
    <text evidence="1">The sequence shown here is derived from an EMBL/GenBank/DDBJ whole genome shotgun (WGS) entry which is preliminary data.</text>
</comment>
<protein>
    <submittedName>
        <fullName evidence="1">Uncharacterized protein</fullName>
    </submittedName>
</protein>
<gene>
    <name evidence="1" type="ORF">JAZ04_15760</name>
</gene>
<sequence>MNLLFSELPGRFERHLMRKHDNPLFRASQSQLTQEQLTEAQRLDHEELVAYIDSLRKLVGEAVALGPHEQSDVILELKERLDKAYENACRLADDQTPNKQAITKLVEVIMRAVWKGAGNDTLAHQELQQEEAARKTHYALLEHPLVADLLDPDSLILQNELLPVLLSAEQDEFEAAITLFDPAQLSELCRQGEEFFSAAAEGEAWQKAKQRFDILQGVLDSLDREGQNA</sequence>
<name>A0A9E4K738_9GAMM</name>
<dbReference type="Proteomes" id="UP000886687">
    <property type="component" value="Unassembled WGS sequence"/>
</dbReference>
<dbReference type="AlphaFoldDB" id="A0A9E4K738"/>
<proteinExistence type="predicted"/>
<evidence type="ECO:0000313" key="1">
    <source>
        <dbReference type="EMBL" id="MCG7940288.1"/>
    </source>
</evidence>
<organism evidence="1 2">
    <name type="scientific">Candidatus Thiodiazotropha lotti</name>
    <dbReference type="NCBI Taxonomy" id="2792787"/>
    <lineage>
        <taxon>Bacteria</taxon>
        <taxon>Pseudomonadati</taxon>
        <taxon>Pseudomonadota</taxon>
        <taxon>Gammaproteobacteria</taxon>
        <taxon>Chromatiales</taxon>
        <taxon>Sedimenticolaceae</taxon>
        <taxon>Candidatus Thiodiazotropha</taxon>
    </lineage>
</organism>